<dbReference type="AlphaFoldDB" id="A0A2T4YSI0"/>
<organism evidence="2 3">
    <name type="scientific">Sphingomonas aerolata</name>
    <dbReference type="NCBI Taxonomy" id="185951"/>
    <lineage>
        <taxon>Bacteria</taxon>
        <taxon>Pseudomonadati</taxon>
        <taxon>Pseudomonadota</taxon>
        <taxon>Alphaproteobacteria</taxon>
        <taxon>Sphingomonadales</taxon>
        <taxon>Sphingomonadaceae</taxon>
        <taxon>Sphingomonas</taxon>
    </lineage>
</organism>
<evidence type="ECO:0000313" key="3">
    <source>
        <dbReference type="Proteomes" id="UP000240996"/>
    </source>
</evidence>
<sequence>MFELVPLNAVPDAEVEALLDRAFGQDRHGRTAYMIRGDGIAIPTLSFAAVSGDVLLGSIQCWPIALMTAQAALPLVMVGPVAVAPGHQGDGIGRALVARALEVAAASDLGDALMLIGDPDYYGRFFGFSAERTGAWQAPGPVERHRLLALGGAVPDDAGMLGPRPGTAG</sequence>
<dbReference type="RefSeq" id="WP_107929636.1">
    <property type="nucleotide sequence ID" value="NZ_PZZN01000001.1"/>
</dbReference>
<accession>A0A2T4YSI0</accession>
<name>A0A2T4YSI0_9SPHN</name>
<dbReference type="Gene3D" id="3.40.630.30">
    <property type="match status" value="1"/>
</dbReference>
<protein>
    <submittedName>
        <fullName evidence="2">Putative N-acetyltransferase YhbS</fullName>
    </submittedName>
</protein>
<dbReference type="GO" id="GO:0016747">
    <property type="term" value="F:acyltransferase activity, transferring groups other than amino-acyl groups"/>
    <property type="evidence" value="ECO:0007669"/>
    <property type="project" value="InterPro"/>
</dbReference>
<dbReference type="PROSITE" id="PS51186">
    <property type="entry name" value="GNAT"/>
    <property type="match status" value="1"/>
</dbReference>
<dbReference type="CDD" id="cd04301">
    <property type="entry name" value="NAT_SF"/>
    <property type="match status" value="1"/>
</dbReference>
<dbReference type="InterPro" id="IPR000182">
    <property type="entry name" value="GNAT_dom"/>
</dbReference>
<evidence type="ECO:0000259" key="1">
    <source>
        <dbReference type="PROSITE" id="PS51186"/>
    </source>
</evidence>
<dbReference type="Proteomes" id="UP000240996">
    <property type="component" value="Unassembled WGS sequence"/>
</dbReference>
<comment type="caution">
    <text evidence="2">The sequence shown here is derived from an EMBL/GenBank/DDBJ whole genome shotgun (WGS) entry which is preliminary data.</text>
</comment>
<feature type="domain" description="N-acetyltransferase" evidence="1">
    <location>
        <begin position="2"/>
        <end position="149"/>
    </location>
</feature>
<keyword evidence="3" id="KW-1185">Reference proteome</keyword>
<gene>
    <name evidence="2" type="ORF">C8J24_0138</name>
</gene>
<dbReference type="InterPro" id="IPR016181">
    <property type="entry name" value="Acyl_CoA_acyltransferase"/>
</dbReference>
<dbReference type="SUPFAM" id="SSF55729">
    <property type="entry name" value="Acyl-CoA N-acyltransferases (Nat)"/>
    <property type="match status" value="1"/>
</dbReference>
<reference evidence="2 3" key="1">
    <citation type="submission" date="2018-04" db="EMBL/GenBank/DDBJ databases">
        <title>Genomic Encyclopedia of Type Strains, Phase III (KMG-III): the genomes of soil and plant-associated and newly described type strains.</title>
        <authorList>
            <person name="Whitman W."/>
        </authorList>
    </citation>
    <scope>NUCLEOTIDE SEQUENCE [LARGE SCALE GENOMIC DNA]</scope>
    <source>
        <strain evidence="2 3">NW12</strain>
    </source>
</reference>
<evidence type="ECO:0000313" key="2">
    <source>
        <dbReference type="EMBL" id="PTM46765.1"/>
    </source>
</evidence>
<dbReference type="Pfam" id="PF00583">
    <property type="entry name" value="Acetyltransf_1"/>
    <property type="match status" value="1"/>
</dbReference>
<dbReference type="EMBL" id="PZZN01000001">
    <property type="protein sequence ID" value="PTM46765.1"/>
    <property type="molecule type" value="Genomic_DNA"/>
</dbReference>
<proteinExistence type="predicted"/>
<keyword evidence="2" id="KW-0808">Transferase</keyword>